<name>A0A3A2ZG38_9EURO</name>
<accession>A0A3A2ZG38</accession>
<dbReference type="EMBL" id="MVGC01000188">
    <property type="protein sequence ID" value="RJE22072.1"/>
    <property type="molecule type" value="Genomic_DNA"/>
</dbReference>
<dbReference type="OrthoDB" id="3548654at2759"/>
<sequence length="306" mass="34110">MAGLAEEIERISPGDFHGSMDTVPQETRHIILLYHQCVIIATRPLLLSVLKERLEKLGHEEEDWQKFLTLPKSLMSIGIKSAEKTLQTLSGENAFVGGTTNPVEHRLTRSPEVFLPCDLEFAFAAALHLTMGNTLFPPDTGDTQYHQMAHSILDEMIASGNRVAEIRKNELQRLESLFHELDNRVKQEGLRTLTLPTLSGYGEDPKIGVENSFQEEHPEIPLEIEPGVIPSTLRTDQSLRPISSAEEQMQGNLDSFYSSMGISSYEFLSIADQIGSNDISFGLLDPDAGWSDGYEVQGLTREVEMV</sequence>
<keyword evidence="2" id="KW-1185">Reference proteome</keyword>
<comment type="caution">
    <text evidence="1">The sequence shown here is derived from an EMBL/GenBank/DDBJ whole genome shotgun (WGS) entry which is preliminary data.</text>
</comment>
<dbReference type="AlphaFoldDB" id="A0A3A2ZG38"/>
<reference evidence="2" key="1">
    <citation type="submission" date="2017-02" db="EMBL/GenBank/DDBJ databases">
        <authorList>
            <person name="Tafer H."/>
            <person name="Lopandic K."/>
        </authorList>
    </citation>
    <scope>NUCLEOTIDE SEQUENCE [LARGE SCALE GENOMIC DNA]</scope>
    <source>
        <strain evidence="2">CBS 366.77</strain>
    </source>
</reference>
<evidence type="ECO:0000313" key="1">
    <source>
        <dbReference type="EMBL" id="RJE22072.1"/>
    </source>
</evidence>
<proteinExistence type="predicted"/>
<protein>
    <submittedName>
        <fullName evidence="1">Uncharacterized protein</fullName>
    </submittedName>
</protein>
<dbReference type="Proteomes" id="UP000266188">
    <property type="component" value="Unassembled WGS sequence"/>
</dbReference>
<gene>
    <name evidence="1" type="ORF">PHISCL_05578</name>
</gene>
<organism evidence="1 2">
    <name type="scientific">Aspergillus sclerotialis</name>
    <dbReference type="NCBI Taxonomy" id="2070753"/>
    <lineage>
        <taxon>Eukaryota</taxon>
        <taxon>Fungi</taxon>
        <taxon>Dikarya</taxon>
        <taxon>Ascomycota</taxon>
        <taxon>Pezizomycotina</taxon>
        <taxon>Eurotiomycetes</taxon>
        <taxon>Eurotiomycetidae</taxon>
        <taxon>Eurotiales</taxon>
        <taxon>Aspergillaceae</taxon>
        <taxon>Aspergillus</taxon>
        <taxon>Aspergillus subgen. Polypaecilum</taxon>
    </lineage>
</organism>
<evidence type="ECO:0000313" key="2">
    <source>
        <dbReference type="Proteomes" id="UP000266188"/>
    </source>
</evidence>
<dbReference type="STRING" id="2070753.A0A3A2ZG38"/>